<dbReference type="InterPro" id="IPR035571">
    <property type="entry name" value="UPF0234-like_C"/>
</dbReference>
<dbReference type="Pfam" id="PF04461">
    <property type="entry name" value="YajQ"/>
    <property type="match status" value="1"/>
</dbReference>
<dbReference type="Gene3D" id="3.30.70.860">
    <property type="match status" value="1"/>
</dbReference>
<dbReference type="PANTHER" id="PTHR30476">
    <property type="entry name" value="UPF0234 PROTEIN YAJQ"/>
    <property type="match status" value="1"/>
</dbReference>
<dbReference type="SUPFAM" id="SSF89963">
    <property type="entry name" value="YajQ-like"/>
    <property type="match status" value="2"/>
</dbReference>
<comment type="function">
    <text evidence="3">Nucleotide-binding protein.</text>
</comment>
<dbReference type="Proteomes" id="UP000184295">
    <property type="component" value="Unassembled WGS sequence"/>
</dbReference>
<dbReference type="InterPro" id="IPR035570">
    <property type="entry name" value="UPF0234_N"/>
</dbReference>
<organism evidence="4 5">
    <name type="scientific">Ferrithrix thermotolerans DSM 19514</name>
    <dbReference type="NCBI Taxonomy" id="1121881"/>
    <lineage>
        <taxon>Bacteria</taxon>
        <taxon>Bacillati</taxon>
        <taxon>Actinomycetota</taxon>
        <taxon>Acidimicrobiia</taxon>
        <taxon>Acidimicrobiales</taxon>
        <taxon>Acidimicrobiaceae</taxon>
        <taxon>Ferrithrix</taxon>
    </lineage>
</organism>
<dbReference type="STRING" id="1121881.SAMN02745225_00338"/>
<dbReference type="HAMAP" id="MF_00632">
    <property type="entry name" value="UPF0234"/>
    <property type="match status" value="1"/>
</dbReference>
<dbReference type="CDD" id="cd11740">
    <property type="entry name" value="YajQ_like"/>
    <property type="match status" value="1"/>
</dbReference>
<proteinExistence type="inferred from homology"/>
<name>A0A1M4SRF9_9ACTN</name>
<evidence type="ECO:0000313" key="4">
    <source>
        <dbReference type="EMBL" id="SHE34567.1"/>
    </source>
</evidence>
<dbReference type="OrthoDB" id="9801447at2"/>
<dbReference type="InterPro" id="IPR007551">
    <property type="entry name" value="YajQ/Smlt4090-like"/>
</dbReference>
<dbReference type="InterPro" id="IPR036183">
    <property type="entry name" value="YajQ-like_sf"/>
</dbReference>
<dbReference type="Gene3D" id="3.30.70.990">
    <property type="entry name" value="YajQ-like, domain 2"/>
    <property type="match status" value="1"/>
</dbReference>
<sequence>MPTFDVVSEVDMQEVKNAVDQAAREVNTRFDFKDTNSSIELSGDEVKLSSSTEDRLKALTTVLEEKLVKRKVSLKSLERGKVEEGSRGSARQTIKIVAGIDQEHAKSISKTIREQGPKGVTAQIQGDRLRVTSKKRDDLQQVIELLKAQDFGIPLQFNNFRD</sequence>
<dbReference type="EMBL" id="FQUL01000003">
    <property type="protein sequence ID" value="SHE34567.1"/>
    <property type="molecule type" value="Genomic_DNA"/>
</dbReference>
<evidence type="ECO:0000256" key="2">
    <source>
        <dbReference type="ARBA" id="ARBA00093450"/>
    </source>
</evidence>
<dbReference type="GO" id="GO:0005829">
    <property type="term" value="C:cytosol"/>
    <property type="evidence" value="ECO:0007669"/>
    <property type="project" value="TreeGrafter"/>
</dbReference>
<dbReference type="AlphaFoldDB" id="A0A1M4SRF9"/>
<reference evidence="5" key="1">
    <citation type="submission" date="2016-11" db="EMBL/GenBank/DDBJ databases">
        <authorList>
            <person name="Varghese N."/>
            <person name="Submissions S."/>
        </authorList>
    </citation>
    <scope>NUCLEOTIDE SEQUENCE [LARGE SCALE GENOMIC DNA]</scope>
    <source>
        <strain evidence="5">DSM 19514</strain>
    </source>
</reference>
<evidence type="ECO:0000256" key="1">
    <source>
        <dbReference type="ARBA" id="ARBA00022741"/>
    </source>
</evidence>
<dbReference type="PANTHER" id="PTHR30476:SF0">
    <property type="entry name" value="UPF0234 PROTEIN YAJQ"/>
    <property type="match status" value="1"/>
</dbReference>
<evidence type="ECO:0000313" key="5">
    <source>
        <dbReference type="Proteomes" id="UP000184295"/>
    </source>
</evidence>
<gene>
    <name evidence="4" type="ORF">SAMN02745225_00338</name>
</gene>
<dbReference type="NCBIfam" id="NF003819">
    <property type="entry name" value="PRK05412.1"/>
    <property type="match status" value="1"/>
</dbReference>
<evidence type="ECO:0000256" key="3">
    <source>
        <dbReference type="HAMAP-Rule" id="MF_00632"/>
    </source>
</evidence>
<keyword evidence="1 3" id="KW-0547">Nucleotide-binding</keyword>
<comment type="similarity">
    <text evidence="2 3">Belongs to the YajQ family.</text>
</comment>
<keyword evidence="5" id="KW-1185">Reference proteome</keyword>
<dbReference type="RefSeq" id="WP_072788090.1">
    <property type="nucleotide sequence ID" value="NZ_FQUL01000003.1"/>
</dbReference>
<protein>
    <recommendedName>
        <fullName evidence="3">Nucleotide-binding protein SAMN02745225_00338</fullName>
    </recommendedName>
</protein>
<dbReference type="GO" id="GO:0000166">
    <property type="term" value="F:nucleotide binding"/>
    <property type="evidence" value="ECO:0007669"/>
    <property type="project" value="UniProtKB-UniRule"/>
</dbReference>
<accession>A0A1M4SRF9</accession>